<reference evidence="1" key="1">
    <citation type="journal article" date="2013" name="Genetics">
        <title>The draft genome and transcriptome of Panagrellus redivivus are shaped by the harsh demands of a free-living lifestyle.</title>
        <authorList>
            <person name="Srinivasan J."/>
            <person name="Dillman A.R."/>
            <person name="Macchietto M.G."/>
            <person name="Heikkinen L."/>
            <person name="Lakso M."/>
            <person name="Fracchia K.M."/>
            <person name="Antoshechkin I."/>
            <person name="Mortazavi A."/>
            <person name="Wong G."/>
            <person name="Sternberg P.W."/>
        </authorList>
    </citation>
    <scope>NUCLEOTIDE SEQUENCE [LARGE SCALE GENOMIC DNA]</scope>
    <source>
        <strain evidence="1">MT8872</strain>
    </source>
</reference>
<protein>
    <submittedName>
        <fullName evidence="2">DHC_N1 domain-containing protein</fullName>
    </submittedName>
</protein>
<organism evidence="1 2">
    <name type="scientific">Panagrellus redivivus</name>
    <name type="common">Microworm</name>
    <dbReference type="NCBI Taxonomy" id="6233"/>
    <lineage>
        <taxon>Eukaryota</taxon>
        <taxon>Metazoa</taxon>
        <taxon>Ecdysozoa</taxon>
        <taxon>Nematoda</taxon>
        <taxon>Chromadorea</taxon>
        <taxon>Rhabditida</taxon>
        <taxon>Tylenchina</taxon>
        <taxon>Panagrolaimomorpha</taxon>
        <taxon>Panagrolaimoidea</taxon>
        <taxon>Panagrolaimidae</taxon>
        <taxon>Panagrellus</taxon>
    </lineage>
</organism>
<reference evidence="2" key="2">
    <citation type="submission" date="2020-10" db="UniProtKB">
        <authorList>
            <consortium name="WormBaseParasite"/>
        </authorList>
    </citation>
    <scope>IDENTIFICATION</scope>
</reference>
<name>A0A7E4VZ11_PANRE</name>
<evidence type="ECO:0000313" key="2">
    <source>
        <dbReference type="WBParaSite" id="Pan_g4626.t1"/>
    </source>
</evidence>
<dbReference type="Proteomes" id="UP000492821">
    <property type="component" value="Unassembled WGS sequence"/>
</dbReference>
<dbReference type="WBParaSite" id="Pan_g4626.t1">
    <property type="protein sequence ID" value="Pan_g4626.t1"/>
    <property type="gene ID" value="Pan_g4626"/>
</dbReference>
<dbReference type="AlphaFoldDB" id="A0A7E4VZ11"/>
<evidence type="ECO:0000313" key="1">
    <source>
        <dbReference type="Proteomes" id="UP000492821"/>
    </source>
</evidence>
<accession>A0A7E4VZ11</accession>
<proteinExistence type="predicted"/>
<keyword evidence="1" id="KW-1185">Reference proteome</keyword>
<sequence>MEIRFDLRRGSSFLDDRAMLLSSLVCCFDDPRDLCRDASVQFESQIEIEGARMSNVMKMSAPIGLRRIPPQEMVVSEAAPTGMISPVHEELVSVAEDVQAELLMTIEKILNLADLMNGQATAARQQQAYYEDHIWPAVMNSHDQLNWIANAVRQGIDSCTITENRLNVLLAVNKFRVHIQNIVNYLIDEVHHEIDQVLEFRQRGICGIALSGNLTEMLQKYQKNLRMKILKL</sequence>